<dbReference type="PANTHER" id="PTHR31460:SF3">
    <property type="entry name" value="MESOCENTIN"/>
    <property type="match status" value="1"/>
</dbReference>
<dbReference type="EMBL" id="JEMB01002927">
    <property type="protein sequence ID" value="KYF77226.1"/>
    <property type="molecule type" value="Genomic_DNA"/>
</dbReference>
<dbReference type="InterPro" id="IPR011042">
    <property type="entry name" value="6-blade_b-propeller_TolB-like"/>
</dbReference>
<evidence type="ECO:0008006" key="3">
    <source>
        <dbReference type="Google" id="ProtNLM"/>
    </source>
</evidence>
<proteinExistence type="predicted"/>
<evidence type="ECO:0000313" key="1">
    <source>
        <dbReference type="EMBL" id="KYF77226.1"/>
    </source>
</evidence>
<organism evidence="1 2">
    <name type="scientific">Sorangium cellulosum</name>
    <name type="common">Polyangium cellulosum</name>
    <dbReference type="NCBI Taxonomy" id="56"/>
    <lineage>
        <taxon>Bacteria</taxon>
        <taxon>Pseudomonadati</taxon>
        <taxon>Myxococcota</taxon>
        <taxon>Polyangia</taxon>
        <taxon>Polyangiales</taxon>
        <taxon>Polyangiaceae</taxon>
        <taxon>Sorangium</taxon>
    </lineage>
</organism>
<sequence length="360" mass="37692">MSIMNRATGARHTEVNGARARASALAGARALRAAALIGLMSVGCTHAAGAVTLERPGQPLTVRRPALYPETLEYDSRSDRFLVSSFREGAIYAVGSDGGVSLVVDDKRLCSVLGIAVDVERGRLWAVNSDLGASVKPSAQGPKNLAAVGIYDLATGAALDYVDLAPLSPGAHLVNGIALDSAGNGYVTDSFSPTIYKIDPQGNATVFLRDERFAGEGINLNGVVVHPDGYLLIVKKSDGSLFKVPLASPSQLSQVDIPRRFVGGDGLVLVGKKDLVLIANQTPAVASNAAFSLSSEDGWVSAELRSVQELGDVYPTTGVLRGGKLYVISSKLNELIQSAPAQKDQLREQATIRQIGTAAL</sequence>
<dbReference type="PANTHER" id="PTHR31460">
    <property type="match status" value="1"/>
</dbReference>
<dbReference type="SUPFAM" id="SSF101898">
    <property type="entry name" value="NHL repeat"/>
    <property type="match status" value="1"/>
</dbReference>
<comment type="caution">
    <text evidence="1">The sequence shown here is derived from an EMBL/GenBank/DDBJ whole genome shotgun (WGS) entry which is preliminary data.</text>
</comment>
<gene>
    <name evidence="1" type="ORF">BE17_10260</name>
</gene>
<evidence type="ECO:0000313" key="2">
    <source>
        <dbReference type="Proteomes" id="UP000075635"/>
    </source>
</evidence>
<dbReference type="Gene3D" id="2.120.10.30">
    <property type="entry name" value="TolB, C-terminal domain"/>
    <property type="match status" value="1"/>
</dbReference>
<reference evidence="1 2" key="1">
    <citation type="submission" date="2014-02" db="EMBL/GenBank/DDBJ databases">
        <title>The small core and large imbalanced accessory genome model reveals a collaborative survival strategy of Sorangium cellulosum strains in nature.</title>
        <authorList>
            <person name="Han K."/>
            <person name="Peng R."/>
            <person name="Blom J."/>
            <person name="Li Y.-Z."/>
        </authorList>
    </citation>
    <scope>NUCLEOTIDE SEQUENCE [LARGE SCALE GENOMIC DNA]</scope>
    <source>
        <strain evidence="1 2">So0011-07</strain>
    </source>
</reference>
<dbReference type="Proteomes" id="UP000075635">
    <property type="component" value="Unassembled WGS sequence"/>
</dbReference>
<protein>
    <recommendedName>
        <fullName evidence="3">SMP-30/Gluconolactonase/LRE-like region domain-containing protein</fullName>
    </recommendedName>
</protein>
<accession>A0A150RBC0</accession>
<dbReference type="AlphaFoldDB" id="A0A150RBC0"/>
<dbReference type="InterPro" id="IPR053224">
    <property type="entry name" value="Sensory_adhesion_molecule"/>
</dbReference>
<name>A0A150RBC0_SORCE</name>